<name>A0ABY9XWQ2_9FLAO</name>
<gene>
    <name evidence="2" type="ORF">RHP51_06925</name>
</gene>
<reference evidence="2 3" key="1">
    <citation type="submission" date="2023-09" db="EMBL/GenBank/DDBJ databases">
        <title>Thalassobella suaedae gen. nov., sp. nov., a marine bacterium of the family Flavobacteriaceae isolated from a halophyte Suaeda japonica.</title>
        <authorList>
            <person name="Lee S.Y."/>
            <person name="Hwang C.Y."/>
        </authorList>
    </citation>
    <scope>NUCLEOTIDE SEQUENCE [LARGE SCALE GENOMIC DNA]</scope>
    <source>
        <strain evidence="2 3">HL-DH14</strain>
    </source>
</reference>
<dbReference type="Gene3D" id="3.30.420.260">
    <property type="match status" value="1"/>
</dbReference>
<dbReference type="CDD" id="cd24013">
    <property type="entry name" value="ASKHA_ATPase_BT3980-like"/>
    <property type="match status" value="1"/>
</dbReference>
<keyword evidence="1" id="KW-0472">Membrane</keyword>
<dbReference type="RefSeq" id="WP_415866667.1">
    <property type="nucleotide sequence ID" value="NZ_CP134537.1"/>
</dbReference>
<dbReference type="Proteomes" id="UP001302806">
    <property type="component" value="Chromosome"/>
</dbReference>
<dbReference type="Pfam" id="PF12864">
    <property type="entry name" value="DUF3822"/>
    <property type="match status" value="1"/>
</dbReference>
<evidence type="ECO:0000313" key="3">
    <source>
        <dbReference type="Proteomes" id="UP001302806"/>
    </source>
</evidence>
<keyword evidence="1" id="KW-1133">Transmembrane helix</keyword>
<organism evidence="2 3">
    <name type="scientific">Thalassobellus suaedae</name>
    <dbReference type="NCBI Taxonomy" id="3074124"/>
    <lineage>
        <taxon>Bacteria</taxon>
        <taxon>Pseudomonadati</taxon>
        <taxon>Bacteroidota</taxon>
        <taxon>Flavobacteriia</taxon>
        <taxon>Flavobacteriales</taxon>
        <taxon>Flavobacteriaceae</taxon>
        <taxon>Thalassobellus</taxon>
    </lineage>
</organism>
<keyword evidence="1" id="KW-0812">Transmembrane</keyword>
<proteinExistence type="predicted"/>
<sequence>MLTFILIAVAVILVTIGLVKLIDKFVPQKFKSVLTIALWVLIFFLGYQTFMSVYNPVLFEQTKEKRYAIVIKSLIDIRDAELAHKQVTGVFAGNFDNLVKFIDTAEYTITQRRDSSVIDPVLTKQFGVDMFKEIVIIDTLGTVSVKDSLFKTSERYKTMMNVPVGEEGAKFELKAGFIEQSDARIPVFEAKVKKAVILFDQDKDLISQENEVVSVEGVNGDALTVGSMDEVNTGGNWYQKLMATTSNTINKLTDIDLSIQISLSGLSFCILQRDINTISTLKHFDFNKKLNPLEVLEKLKHVFNTEKALQDDFNKVCIIHENELSTLVPKPLFNEDCLADYLKFNSKILKSDYITHDDILINDSVNVYVPYININNFIYDRFGSFTFKHASTVLIENILLIEKNSDTTKVYINVSKNHFEIVVVNNTSLIFYNTFEYKTKEDFIYYLLFTAEQLKLNPETLQLIFLGEIDTKDQLYIIAYKYIRFVFLGNREDNYKYSIDAQPATHQSDFTLIHSF</sequence>
<evidence type="ECO:0000313" key="2">
    <source>
        <dbReference type="EMBL" id="WNH10390.1"/>
    </source>
</evidence>
<accession>A0ABY9XWQ2</accession>
<evidence type="ECO:0000256" key="1">
    <source>
        <dbReference type="SAM" id="Phobius"/>
    </source>
</evidence>
<protein>
    <submittedName>
        <fullName evidence="2">DUF3822 family protein</fullName>
    </submittedName>
</protein>
<dbReference type="EMBL" id="CP134537">
    <property type="protein sequence ID" value="WNH10390.1"/>
    <property type="molecule type" value="Genomic_DNA"/>
</dbReference>
<feature type="transmembrane region" description="Helical" evidence="1">
    <location>
        <begin position="6"/>
        <end position="22"/>
    </location>
</feature>
<dbReference type="InterPro" id="IPR024213">
    <property type="entry name" value="DUF3822"/>
</dbReference>
<dbReference type="Gene3D" id="3.30.420.250">
    <property type="match status" value="1"/>
</dbReference>
<feature type="transmembrane region" description="Helical" evidence="1">
    <location>
        <begin position="34"/>
        <end position="54"/>
    </location>
</feature>